<dbReference type="Proteomes" id="UP000185321">
    <property type="component" value="Segment"/>
</dbReference>
<keyword evidence="2" id="KW-1185">Reference proteome</keyword>
<proteinExistence type="predicted"/>
<evidence type="ECO:0000313" key="2">
    <source>
        <dbReference type="Proteomes" id="UP000185321"/>
    </source>
</evidence>
<reference evidence="1 2" key="1">
    <citation type="submission" date="2013-12" db="EMBL/GenBank/DDBJ databases">
        <title>Ecological redundancy of diverse viral populations within a natural community.</title>
        <authorList>
            <person name="Gregory A.C."/>
            <person name="LaButti K."/>
            <person name="Copeland A."/>
            <person name="Woyke T."/>
            <person name="Sullivan M.B."/>
        </authorList>
    </citation>
    <scope>NUCLEOTIDE SEQUENCE [LARGE SCALE GENOMIC DNA]</scope>
    <source>
        <strain evidence="1">Syn7803C8</strain>
    </source>
</reference>
<protein>
    <submittedName>
        <fullName evidence="1">Uncharacterized protein</fullName>
    </submittedName>
</protein>
<sequence length="48" mass="5425">MAKITTQTRYTSQVAQDRKAAALQRAEERRLTGSADVDQVNRLYTQAL</sequence>
<organism evidence="1 2">
    <name type="scientific">Synechococcus phage ACG-2014f_Syn7803C8</name>
    <dbReference type="NCBI Taxonomy" id="2790336"/>
    <lineage>
        <taxon>Viruses</taxon>
        <taxon>Duplodnaviria</taxon>
        <taxon>Heunggongvirae</taxon>
        <taxon>Uroviricota</taxon>
        <taxon>Caudoviricetes</taxon>
        <taxon>Pantevenvirales</taxon>
        <taxon>Kyanoviridae</taxon>
        <taxon>Atlauavirus</taxon>
        <taxon>Atlauavirus tusconc8</taxon>
    </lineage>
</organism>
<dbReference type="EMBL" id="KJ019058">
    <property type="protein sequence ID" value="AIX21429.1"/>
    <property type="molecule type" value="Genomic_DNA"/>
</dbReference>
<accession>A0A0E3F781</accession>
<gene>
    <name evidence="1" type="ORF">Syn7803C8_105</name>
</gene>
<name>A0A0E3F781_9CAUD</name>
<evidence type="ECO:0000313" key="1">
    <source>
        <dbReference type="EMBL" id="AIX21429.1"/>
    </source>
</evidence>